<feature type="active site" evidence="3">
    <location>
        <position position="25"/>
    </location>
</feature>
<organism evidence="4 5">
    <name type="scientific">Mycobacterium angelicum</name>
    <dbReference type="NCBI Taxonomy" id="470074"/>
    <lineage>
        <taxon>Bacteria</taxon>
        <taxon>Bacillati</taxon>
        <taxon>Actinomycetota</taxon>
        <taxon>Actinomycetes</taxon>
        <taxon>Mycobacteriales</taxon>
        <taxon>Mycobacteriaceae</taxon>
        <taxon>Mycobacterium</taxon>
    </lineage>
</organism>
<dbReference type="EMBL" id="MVHE01000039">
    <property type="protein sequence ID" value="ORA17283.1"/>
    <property type="molecule type" value="Genomic_DNA"/>
</dbReference>
<dbReference type="GO" id="GO:0000287">
    <property type="term" value="F:magnesium ion binding"/>
    <property type="evidence" value="ECO:0007669"/>
    <property type="project" value="UniProtKB-UniRule"/>
</dbReference>
<comment type="subunit">
    <text evidence="3">Homodimer.</text>
</comment>
<dbReference type="AlphaFoldDB" id="A0A1W9ZKQ3"/>
<dbReference type="Pfam" id="PF01255">
    <property type="entry name" value="Prenyltransf"/>
    <property type="match status" value="1"/>
</dbReference>
<dbReference type="GO" id="GO:0016094">
    <property type="term" value="P:polyprenol biosynthetic process"/>
    <property type="evidence" value="ECO:0007669"/>
    <property type="project" value="TreeGrafter"/>
</dbReference>
<feature type="binding site" evidence="3">
    <location>
        <begin position="188"/>
        <end position="190"/>
    </location>
    <ligand>
        <name>substrate</name>
    </ligand>
</feature>
<comment type="function">
    <text evidence="3">Catalyzes the condensation of isopentenyl diphosphate (IPP) with allylic pyrophosphates generating different type of terpenoids.</text>
</comment>
<evidence type="ECO:0000256" key="3">
    <source>
        <dbReference type="HAMAP-Rule" id="MF_01139"/>
    </source>
</evidence>
<dbReference type="OrthoDB" id="4191603at2"/>
<feature type="binding site" evidence="3">
    <location>
        <position position="76"/>
    </location>
    <ligand>
        <name>substrate</name>
    </ligand>
</feature>
<accession>A0A1W9ZKQ3</accession>
<dbReference type="NCBIfam" id="TIGR00055">
    <property type="entry name" value="uppS"/>
    <property type="match status" value="1"/>
</dbReference>
<dbReference type="GO" id="GO:0005829">
    <property type="term" value="C:cytosol"/>
    <property type="evidence" value="ECO:0007669"/>
    <property type="project" value="TreeGrafter"/>
</dbReference>
<comment type="similarity">
    <text evidence="1 3">Belongs to the UPP synthase family.</text>
</comment>
<dbReference type="Proteomes" id="UP000192284">
    <property type="component" value="Unassembled WGS sequence"/>
</dbReference>
<evidence type="ECO:0000313" key="5">
    <source>
        <dbReference type="Proteomes" id="UP000192284"/>
    </source>
</evidence>
<name>A0A1W9ZKQ3_MYCAN</name>
<evidence type="ECO:0000256" key="1">
    <source>
        <dbReference type="ARBA" id="ARBA00005432"/>
    </source>
</evidence>
<keyword evidence="2 3" id="KW-0808">Transferase</keyword>
<feature type="active site" description="Proton acceptor" evidence="3">
    <location>
        <position position="73"/>
    </location>
</feature>
<feature type="binding site" evidence="3">
    <location>
        <position position="30"/>
    </location>
    <ligand>
        <name>substrate</name>
    </ligand>
</feature>
<gene>
    <name evidence="4" type="ORF">BST12_19600</name>
</gene>
<protein>
    <recommendedName>
        <fullName evidence="3">Isoprenyl transferase</fullName>
        <ecNumber evidence="3">2.5.1.-</ecNumber>
    </recommendedName>
</protein>
<evidence type="ECO:0000313" key="4">
    <source>
        <dbReference type="EMBL" id="ORA17283.1"/>
    </source>
</evidence>
<dbReference type="PANTHER" id="PTHR10291:SF0">
    <property type="entry name" value="DEHYDRODOLICHYL DIPHOSPHATE SYNTHASE 2"/>
    <property type="match status" value="1"/>
</dbReference>
<feature type="binding site" evidence="3">
    <location>
        <position position="74"/>
    </location>
    <ligand>
        <name>substrate</name>
    </ligand>
</feature>
<keyword evidence="5" id="KW-1185">Reference proteome</keyword>
<dbReference type="InterPro" id="IPR001441">
    <property type="entry name" value="UPP_synth-like"/>
</dbReference>
<feature type="binding site" evidence="3">
    <location>
        <position position="42"/>
    </location>
    <ligand>
        <name>substrate</name>
    </ligand>
</feature>
<feature type="binding site" evidence="3">
    <location>
        <begin position="70"/>
        <end position="72"/>
    </location>
    <ligand>
        <name>substrate</name>
    </ligand>
</feature>
<dbReference type="SUPFAM" id="SSF64005">
    <property type="entry name" value="Undecaprenyl diphosphate synthase"/>
    <property type="match status" value="1"/>
</dbReference>
<dbReference type="InterPro" id="IPR036424">
    <property type="entry name" value="UPP_synth-like_sf"/>
</dbReference>
<feature type="binding site" evidence="3">
    <location>
        <position position="201"/>
    </location>
    <ligand>
        <name>Mg(2+)</name>
        <dbReference type="ChEBI" id="CHEBI:18420"/>
    </ligand>
</feature>
<evidence type="ECO:0000256" key="2">
    <source>
        <dbReference type="ARBA" id="ARBA00022679"/>
    </source>
</evidence>
<sequence>MDDLTQGLPGLEPDRLPRNVVIMTDGHSRWARARGLSLEEGHVAGAALVIPLARDACGLGIEQLGLYCFSTENWTRSAGELDSIMRVFAHYLVRAAEELEPHGIRLRIVGSRDGLPQAVLDAVDRAEALTAHNSRMILFVGFNYGGRQELLDAAQRYNGGGEEAFRQLLYAPEMRDPDLVIRTGGERRLSNCFLWQSSYSELLFLDDLWPDFNRQTLELALADYARRERRLGGRAPDSVLL</sequence>
<reference evidence="4 5" key="1">
    <citation type="submission" date="2017-02" db="EMBL/GenBank/DDBJ databases">
        <title>The new phylogeny of genus Mycobacterium.</title>
        <authorList>
            <person name="Tortoli E."/>
            <person name="Trovato A."/>
            <person name="Cirillo D.M."/>
        </authorList>
    </citation>
    <scope>NUCLEOTIDE SEQUENCE [LARGE SCALE GENOMIC DNA]</scope>
    <source>
        <strain evidence="4 5">DSM 45057</strain>
    </source>
</reference>
<dbReference type="CDD" id="cd00475">
    <property type="entry name" value="Cis_IPPS"/>
    <property type="match status" value="1"/>
</dbReference>
<dbReference type="Gene3D" id="3.40.1180.10">
    <property type="entry name" value="Decaprenyl diphosphate synthase-like"/>
    <property type="match status" value="1"/>
</dbReference>
<comment type="caution">
    <text evidence="4">The sequence shown here is derived from an EMBL/GenBank/DDBJ whole genome shotgun (WGS) entry which is preliminary data.</text>
</comment>
<comment type="cofactor">
    <cofactor evidence="3">
        <name>Mg(2+)</name>
        <dbReference type="ChEBI" id="CHEBI:18420"/>
    </cofactor>
    <text evidence="3">Binds 2 magnesium ions per subunit.</text>
</comment>
<dbReference type="GO" id="GO:0008834">
    <property type="term" value="F:ditrans,polycis-undecaprenyl-diphosphate synthase [(2E,6E)-farnesyl-diphosphate specific] activity"/>
    <property type="evidence" value="ECO:0007669"/>
    <property type="project" value="TreeGrafter"/>
</dbReference>
<feature type="binding site" evidence="3">
    <location>
        <position position="25"/>
    </location>
    <ligand>
        <name>Mg(2+)</name>
        <dbReference type="ChEBI" id="CHEBI:18420"/>
    </ligand>
</feature>
<keyword evidence="3" id="KW-0479">Metal-binding</keyword>
<feature type="binding site" evidence="3">
    <location>
        <position position="182"/>
    </location>
    <ligand>
        <name>substrate</name>
    </ligand>
</feature>
<proteinExistence type="inferred from homology"/>
<dbReference type="HAMAP" id="MF_01139">
    <property type="entry name" value="ISPT"/>
    <property type="match status" value="1"/>
</dbReference>
<keyword evidence="3" id="KW-0460">Magnesium</keyword>
<dbReference type="RefSeq" id="WP_083114784.1">
    <property type="nucleotide sequence ID" value="NZ_JACKTS010000054.1"/>
</dbReference>
<comment type="caution">
    <text evidence="3">Lacks conserved residue(s) required for the propagation of feature annotation.</text>
</comment>
<dbReference type="EC" id="2.5.1.-" evidence="3"/>
<dbReference type="PANTHER" id="PTHR10291">
    <property type="entry name" value="DEHYDRODOLICHYL DIPHOSPHATE SYNTHASE FAMILY MEMBER"/>
    <property type="match status" value="1"/>
</dbReference>